<accession>X6NVN2</accession>
<protein>
    <submittedName>
        <fullName evidence="9">ABC transporter G family protein</fullName>
    </submittedName>
</protein>
<keyword evidence="7" id="KW-0732">Signal</keyword>
<keyword evidence="4 6" id="KW-1133">Transmembrane helix</keyword>
<dbReference type="EMBL" id="ASPP01005688">
    <property type="protein sequence ID" value="ETO30076.1"/>
    <property type="molecule type" value="Genomic_DNA"/>
</dbReference>
<keyword evidence="10" id="KW-1185">Reference proteome</keyword>
<name>X6NVN2_RETFI</name>
<feature type="transmembrane region" description="Helical" evidence="6">
    <location>
        <begin position="261"/>
        <end position="279"/>
    </location>
</feature>
<feature type="transmembrane region" description="Helical" evidence="6">
    <location>
        <begin position="358"/>
        <end position="379"/>
    </location>
</feature>
<feature type="chain" id="PRO_5004975821" evidence="7">
    <location>
        <begin position="21"/>
        <end position="384"/>
    </location>
</feature>
<proteinExistence type="predicted"/>
<organism evidence="9 10">
    <name type="scientific">Reticulomyxa filosa</name>
    <dbReference type="NCBI Taxonomy" id="46433"/>
    <lineage>
        <taxon>Eukaryota</taxon>
        <taxon>Sar</taxon>
        <taxon>Rhizaria</taxon>
        <taxon>Retaria</taxon>
        <taxon>Foraminifera</taxon>
        <taxon>Monothalamids</taxon>
        <taxon>Reticulomyxidae</taxon>
        <taxon>Reticulomyxa</taxon>
    </lineage>
</organism>
<evidence type="ECO:0000256" key="4">
    <source>
        <dbReference type="ARBA" id="ARBA00022989"/>
    </source>
</evidence>
<reference evidence="9 10" key="1">
    <citation type="journal article" date="2013" name="Curr. Biol.">
        <title>The Genome of the Foraminiferan Reticulomyxa filosa.</title>
        <authorList>
            <person name="Glockner G."/>
            <person name="Hulsmann N."/>
            <person name="Schleicher M."/>
            <person name="Noegel A.A."/>
            <person name="Eichinger L."/>
            <person name="Gallinger C."/>
            <person name="Pawlowski J."/>
            <person name="Sierra R."/>
            <person name="Euteneuer U."/>
            <person name="Pillet L."/>
            <person name="Moustafa A."/>
            <person name="Platzer M."/>
            <person name="Groth M."/>
            <person name="Szafranski K."/>
            <person name="Schliwa M."/>
        </authorList>
    </citation>
    <scope>NUCLEOTIDE SEQUENCE [LARGE SCALE GENOMIC DNA]</scope>
</reference>
<keyword evidence="3 6" id="KW-0812">Transmembrane</keyword>
<evidence type="ECO:0000256" key="1">
    <source>
        <dbReference type="ARBA" id="ARBA00004141"/>
    </source>
</evidence>
<evidence type="ECO:0000256" key="6">
    <source>
        <dbReference type="SAM" id="Phobius"/>
    </source>
</evidence>
<dbReference type="GO" id="GO:0140359">
    <property type="term" value="F:ABC-type transporter activity"/>
    <property type="evidence" value="ECO:0007669"/>
    <property type="project" value="InterPro"/>
</dbReference>
<dbReference type="Proteomes" id="UP000023152">
    <property type="component" value="Unassembled WGS sequence"/>
</dbReference>
<dbReference type="PANTHER" id="PTHR48041:SF139">
    <property type="entry name" value="PROTEIN SCARLET"/>
    <property type="match status" value="1"/>
</dbReference>
<dbReference type="OrthoDB" id="66620at2759"/>
<dbReference type="AlphaFoldDB" id="X6NVN2"/>
<dbReference type="InterPro" id="IPR050352">
    <property type="entry name" value="ABCG_transporters"/>
</dbReference>
<feature type="transmembrane region" description="Helical" evidence="6">
    <location>
        <begin position="231"/>
        <end position="254"/>
    </location>
</feature>
<dbReference type="Pfam" id="PF01061">
    <property type="entry name" value="ABC2_membrane"/>
    <property type="match status" value="1"/>
</dbReference>
<comment type="caution">
    <text evidence="9">The sequence shown here is derived from an EMBL/GenBank/DDBJ whole genome shotgun (WGS) entry which is preliminary data.</text>
</comment>
<feature type="transmembrane region" description="Helical" evidence="6">
    <location>
        <begin position="119"/>
        <end position="139"/>
    </location>
</feature>
<keyword evidence="5 6" id="KW-0472">Membrane</keyword>
<evidence type="ECO:0000256" key="2">
    <source>
        <dbReference type="ARBA" id="ARBA00022448"/>
    </source>
</evidence>
<evidence type="ECO:0000313" key="9">
    <source>
        <dbReference type="EMBL" id="ETO30076.1"/>
    </source>
</evidence>
<evidence type="ECO:0000313" key="10">
    <source>
        <dbReference type="Proteomes" id="UP000023152"/>
    </source>
</evidence>
<feature type="non-terminal residue" evidence="9">
    <location>
        <position position="1"/>
    </location>
</feature>
<evidence type="ECO:0000256" key="5">
    <source>
        <dbReference type="ARBA" id="ARBA00023136"/>
    </source>
</evidence>
<dbReference type="PANTHER" id="PTHR48041">
    <property type="entry name" value="ABC TRANSPORTER G FAMILY MEMBER 28"/>
    <property type="match status" value="1"/>
</dbReference>
<gene>
    <name evidence="9" type="ORF">RFI_07044</name>
</gene>
<feature type="transmembrane region" description="Helical" evidence="6">
    <location>
        <begin position="204"/>
        <end position="225"/>
    </location>
</feature>
<dbReference type="GO" id="GO:0016020">
    <property type="term" value="C:membrane"/>
    <property type="evidence" value="ECO:0007669"/>
    <property type="project" value="UniProtKB-SubCell"/>
</dbReference>
<comment type="subcellular location">
    <subcellularLocation>
        <location evidence="1">Membrane</location>
        <topology evidence="1">Multi-pass membrane protein</topology>
    </subcellularLocation>
</comment>
<sequence length="384" mass="44166">FYLNALSFFFFYILLKSGKLSNNAADYLLETEYLSTTKKFREHWQSYQSIKMPNLEELIMAEVGKCQVNKKVLLEQSMWLWYKQHCRDLWSVKEMMQDWRAFVGLLWRSGRYYFRRWKVVLGNFLINILGGVVLGLIYGKLGTDQEDVQNRFGSLGFLTMFIGIQSIASSGIFIEQREIFIDERNARLYGPIPFLAARSLPDMILMRILPSMVFGGILFSMLGYQHHTLPAFLGVIALLSSVTALFVFAISCICAESFTSGAVSIFANLLFMLYSGIFIQNQTQMPWIVAWPKYLSFYNQAFEILFVNEMHGLVFTITNADVTVNGVNINTSGLEVHLTGDYFISFFGFKQSNRNRDVGLLVTWLVLYFAIGVLALQFLHRSKR</sequence>
<evidence type="ECO:0000259" key="8">
    <source>
        <dbReference type="Pfam" id="PF01061"/>
    </source>
</evidence>
<keyword evidence="2" id="KW-0813">Transport</keyword>
<evidence type="ECO:0000256" key="7">
    <source>
        <dbReference type="SAM" id="SignalP"/>
    </source>
</evidence>
<evidence type="ECO:0000256" key="3">
    <source>
        <dbReference type="ARBA" id="ARBA00022692"/>
    </source>
</evidence>
<feature type="domain" description="ABC-2 type transporter transmembrane" evidence="8">
    <location>
        <begin position="102"/>
        <end position="309"/>
    </location>
</feature>
<dbReference type="InterPro" id="IPR013525">
    <property type="entry name" value="ABC2_TM"/>
</dbReference>
<feature type="signal peptide" evidence="7">
    <location>
        <begin position="1"/>
        <end position="20"/>
    </location>
</feature>
<feature type="transmembrane region" description="Helical" evidence="6">
    <location>
        <begin position="151"/>
        <end position="174"/>
    </location>
</feature>